<keyword evidence="1" id="KW-1133">Transmembrane helix</keyword>
<name>A0ABD3WME7_SINWO</name>
<gene>
    <name evidence="3" type="ORF">ACJMK2_037000</name>
</gene>
<evidence type="ECO:0000256" key="1">
    <source>
        <dbReference type="SAM" id="Phobius"/>
    </source>
</evidence>
<reference evidence="3 4" key="1">
    <citation type="submission" date="2024-11" db="EMBL/GenBank/DDBJ databases">
        <title>Chromosome-level genome assembly of the freshwater bivalve Anodonta woodiana.</title>
        <authorList>
            <person name="Chen X."/>
        </authorList>
    </citation>
    <scope>NUCLEOTIDE SEQUENCE [LARGE SCALE GENOMIC DNA]</scope>
    <source>
        <strain evidence="3">MN2024</strain>
        <tissue evidence="3">Gills</tissue>
    </source>
</reference>
<evidence type="ECO:0000256" key="2">
    <source>
        <dbReference type="SAM" id="SignalP"/>
    </source>
</evidence>
<keyword evidence="4" id="KW-1185">Reference proteome</keyword>
<proteinExistence type="predicted"/>
<keyword evidence="1" id="KW-0472">Membrane</keyword>
<feature type="signal peptide" evidence="2">
    <location>
        <begin position="1"/>
        <end position="31"/>
    </location>
</feature>
<comment type="caution">
    <text evidence="3">The sequence shown here is derived from an EMBL/GenBank/DDBJ whole genome shotgun (WGS) entry which is preliminary data.</text>
</comment>
<keyword evidence="2" id="KW-0732">Signal</keyword>
<dbReference type="Proteomes" id="UP001634394">
    <property type="component" value="Unassembled WGS sequence"/>
</dbReference>
<keyword evidence="1" id="KW-0812">Transmembrane</keyword>
<dbReference type="EMBL" id="JBJQND010000006">
    <property type="protein sequence ID" value="KAL3873923.1"/>
    <property type="molecule type" value="Genomic_DNA"/>
</dbReference>
<dbReference type="AlphaFoldDB" id="A0ABD3WME7"/>
<sequence>MELHDGASPSLIMLLYTTFIVLCRLMQTIQSDESMLSSSSKGTTESSTGLDHLVTFEPSSNSIFTNSDVSDISAGVLSISVDYSSNLSNDYETTGSKSLDTNPSYFGTMESVYGIESPIYSLTWIPMYSSALFAGSTDANHLTLAFESSFIPSSIVITISSFVTSSFVHSMDVSVLKHQSFDSNFETTSLDNNSPHLEASSFIKSFNIDNAGEVYSTNSIDALVIYTETTDTLKSSFATSATSYSLPVSTGLLVDNLSSLYINITDEIQRTYLHVSVDSLNLNTIYNTKESLIVQSSVWIQPTRTQITQVETESLDSVLSISNSRSGFVTSFIADEDQISHNVQSSSPVLSVNVDVDTSSIEDVLLPALVDGSFQTTEGMYTTGMMDDYLTMETNTVVTSLYYSVTDVPLHSDLLNGELFSNVYHHVSTTSSIHPSFDTPAVHDLSRSDYVSFTTDYSDQNVSGGMFHTSPVSTSDTDPEYGLATYMYSGTTLSATSTNSTPSRKSFNDARVEETSTVIGPTFTKSSMNTHAVYKSSVDNDQIWNVQDIASNSQNEVSAGTQLELFIVIGAIAGFAVVVFVCVLLICLCKQCCSTNPQSVGVKVPLKTTLTTRVVAAKKTVTMTHFVKVAPMQVMTKRKVYMDA</sequence>
<organism evidence="3 4">
    <name type="scientific">Sinanodonta woodiana</name>
    <name type="common">Chinese pond mussel</name>
    <name type="synonym">Anodonta woodiana</name>
    <dbReference type="NCBI Taxonomy" id="1069815"/>
    <lineage>
        <taxon>Eukaryota</taxon>
        <taxon>Metazoa</taxon>
        <taxon>Spiralia</taxon>
        <taxon>Lophotrochozoa</taxon>
        <taxon>Mollusca</taxon>
        <taxon>Bivalvia</taxon>
        <taxon>Autobranchia</taxon>
        <taxon>Heteroconchia</taxon>
        <taxon>Palaeoheterodonta</taxon>
        <taxon>Unionida</taxon>
        <taxon>Unionoidea</taxon>
        <taxon>Unionidae</taxon>
        <taxon>Unioninae</taxon>
        <taxon>Sinanodonta</taxon>
    </lineage>
</organism>
<protein>
    <submittedName>
        <fullName evidence="3">Uncharacterized protein</fullName>
    </submittedName>
</protein>
<evidence type="ECO:0000313" key="3">
    <source>
        <dbReference type="EMBL" id="KAL3873923.1"/>
    </source>
</evidence>
<accession>A0ABD3WME7</accession>
<feature type="chain" id="PRO_5044759182" evidence="2">
    <location>
        <begin position="32"/>
        <end position="644"/>
    </location>
</feature>
<evidence type="ECO:0000313" key="4">
    <source>
        <dbReference type="Proteomes" id="UP001634394"/>
    </source>
</evidence>
<feature type="transmembrane region" description="Helical" evidence="1">
    <location>
        <begin position="565"/>
        <end position="586"/>
    </location>
</feature>